<dbReference type="InterPro" id="IPR013783">
    <property type="entry name" value="Ig-like_fold"/>
</dbReference>
<dbReference type="SMART" id="SM00632">
    <property type="entry name" value="Aamy_C"/>
    <property type="match status" value="1"/>
</dbReference>
<evidence type="ECO:0000259" key="15">
    <source>
        <dbReference type="PROSITE" id="PS51166"/>
    </source>
</evidence>
<dbReference type="GO" id="GO:0046872">
    <property type="term" value="F:metal ion binding"/>
    <property type="evidence" value="ECO:0007669"/>
    <property type="project" value="UniProtKB-KW"/>
</dbReference>
<dbReference type="CDD" id="cd05467">
    <property type="entry name" value="CBM20"/>
    <property type="match status" value="1"/>
</dbReference>
<dbReference type="InterPro" id="IPR017853">
    <property type="entry name" value="GH"/>
</dbReference>
<dbReference type="GO" id="GO:2001070">
    <property type="term" value="F:starch binding"/>
    <property type="evidence" value="ECO:0007669"/>
    <property type="project" value="InterPro"/>
</dbReference>
<feature type="chain" id="PRO_5038930983" description="Alpha-amylase" evidence="14">
    <location>
        <begin position="21"/>
        <end position="873"/>
    </location>
</feature>
<dbReference type="PROSITE" id="PS51166">
    <property type="entry name" value="CBM20"/>
    <property type="match status" value="3"/>
</dbReference>
<evidence type="ECO:0000256" key="1">
    <source>
        <dbReference type="ARBA" id="ARBA00000548"/>
    </source>
</evidence>
<feature type="domain" description="CBM20" evidence="15">
    <location>
        <begin position="767"/>
        <end position="873"/>
    </location>
</feature>
<dbReference type="AlphaFoldDB" id="A0A8J3SQK5"/>
<evidence type="ECO:0000256" key="7">
    <source>
        <dbReference type="ARBA" id="ARBA00022801"/>
    </source>
</evidence>
<comment type="caution">
    <text evidence="16">The sequence shown here is derived from an EMBL/GenBank/DDBJ whole genome shotgun (WGS) entry which is preliminary data.</text>
</comment>
<dbReference type="GO" id="GO:0004556">
    <property type="term" value="F:alpha-amylase activity"/>
    <property type="evidence" value="ECO:0007669"/>
    <property type="project" value="UniProtKB-UniRule"/>
</dbReference>
<comment type="catalytic activity">
    <reaction evidence="1 12">
        <text>Endohydrolysis of (1-&gt;4)-alpha-D-glucosidic linkages in polysaccharides containing three or more (1-&gt;4)-alpha-linked D-glucose units.</text>
        <dbReference type="EC" id="3.2.1.1"/>
    </reaction>
</comment>
<evidence type="ECO:0000256" key="2">
    <source>
        <dbReference type="ARBA" id="ARBA00001913"/>
    </source>
</evidence>
<proteinExistence type="inferred from homology"/>
<evidence type="ECO:0000256" key="8">
    <source>
        <dbReference type="ARBA" id="ARBA00022837"/>
    </source>
</evidence>
<keyword evidence="14" id="KW-0732">Signal</keyword>
<dbReference type="InterPro" id="IPR031319">
    <property type="entry name" value="A-amylase_C"/>
</dbReference>
<evidence type="ECO:0000256" key="9">
    <source>
        <dbReference type="ARBA" id="ARBA00023277"/>
    </source>
</evidence>
<dbReference type="Gene3D" id="2.60.40.1180">
    <property type="entry name" value="Golgi alpha-mannosidase II"/>
    <property type="match status" value="1"/>
</dbReference>
<dbReference type="SUPFAM" id="SSF51445">
    <property type="entry name" value="(Trans)glycosidases"/>
    <property type="match status" value="1"/>
</dbReference>
<keyword evidence="6" id="KW-0479">Metal-binding</keyword>
<feature type="region of interest" description="Disordered" evidence="13">
    <location>
        <begin position="639"/>
        <end position="666"/>
    </location>
</feature>
<protein>
    <recommendedName>
        <fullName evidence="5 12">Alpha-amylase</fullName>
        <ecNumber evidence="4 12">3.2.1.1</ecNumber>
    </recommendedName>
</protein>
<feature type="compositionally biased region" description="Polar residues" evidence="13">
    <location>
        <begin position="648"/>
        <end position="659"/>
    </location>
</feature>
<reference evidence="16 17" key="1">
    <citation type="submission" date="2021-01" db="EMBL/GenBank/DDBJ databases">
        <title>Whole genome shotgun sequence of Planobispora siamensis NBRC 107568.</title>
        <authorList>
            <person name="Komaki H."/>
            <person name="Tamura T."/>
        </authorList>
    </citation>
    <scope>NUCLEOTIDE SEQUENCE [LARGE SCALE GENOMIC DNA]</scope>
    <source>
        <strain evidence="16 17">NBRC 107568</strain>
    </source>
</reference>
<evidence type="ECO:0000256" key="6">
    <source>
        <dbReference type="ARBA" id="ARBA00022723"/>
    </source>
</evidence>
<keyword evidence="10 12" id="KW-0326">Glycosidase</keyword>
<keyword evidence="7 12" id="KW-0378">Hydrolase</keyword>
<keyword evidence="8" id="KW-0106">Calcium</keyword>
<evidence type="ECO:0000256" key="4">
    <source>
        <dbReference type="ARBA" id="ARBA00012595"/>
    </source>
</evidence>
<dbReference type="Gene3D" id="2.60.40.10">
    <property type="entry name" value="Immunoglobulins"/>
    <property type="match status" value="3"/>
</dbReference>
<evidence type="ECO:0000256" key="14">
    <source>
        <dbReference type="SAM" id="SignalP"/>
    </source>
</evidence>
<comment type="similarity">
    <text evidence="3 11">Belongs to the glycosyl hydrolase 13 family.</text>
</comment>
<dbReference type="SUPFAM" id="SSF51011">
    <property type="entry name" value="Glycosyl hydrolase domain"/>
    <property type="match status" value="1"/>
</dbReference>
<dbReference type="Pfam" id="PF00686">
    <property type="entry name" value="CBM_20"/>
    <property type="match status" value="3"/>
</dbReference>
<sequence length="873" mass="95273">MRRKALWAPMLTALAAVVPAAVVALGVGPGPMAAAPAAATTAVSTTAPASAEERTTIVQLFQWPWKSVAAECENVLEPKGYGAVQISPPHEHIVLDRPGRDHEAYPWWQDYQPVSYPHPDAAGDWHKLTTRRGDAADFKDMIKRCHAAGVKIYADTIINHMTGADGGRGSAGTVFPDRHTYSGLYSDRDFNDCRRDIDGDKGDYQIREVVQGCRLAGLADLRTSSPYVQQQLGRYLKNLAALGVDGFRLDAAKHIPAGDVAAVLAQMREQITADPDFEGTRNPYIYQEVLWGADEAVHPSEYRGNGAVKDLQVSNHLSEKFWEASTRENGIHGLHAYPNGWGDRMEPGDGAVVMIDNHDSQRDALPKSAGGYSRKILTYKDGARYRLANVFLLGWDHGTPLVMSSFAFTSRNTSPPRHGDGTTEQVECDGTEWICEHRWSETADMVGFRNAVAGTRVNKTLPQPEQDWYSDYSEGDAGGKIAFSRGDKGYVVINRDPGSGWNRTYKTRLPAGTYCNVINGRYDPATRTCGNASNIIKVGADGTFTADVPAMSALAIHVGAIHDPGEAQPVDVTFTLSGEVPAGENAYVVGNVAQLGAGDTDKAVKLSETGDARSARVPALAPNTRVTYRYFTRNADGEITEDPFGDRTFQTPNSGTATRSDAWGEKPRGDVEVTHRLIATTVPGQDVYVAGNIPELGGWDPARAVRLTTGQDTYPQWSGSVTLKPGTAVEYKYIKKHGDQVVWEQGANRVFTVPAEGEVVRDDGTFRGDQGQKAVTGKYNIHAHTQLGQNLYVVGDIPELGGWDPARAVRLTTDQGSYPRWWGSASLPGGIRIEYKYLIRQDGRDTIWEQGGNRVVTTPANGEYVFDDGWFRR</sequence>
<organism evidence="16 17">
    <name type="scientific">Planobispora siamensis</name>
    <dbReference type="NCBI Taxonomy" id="936338"/>
    <lineage>
        <taxon>Bacteria</taxon>
        <taxon>Bacillati</taxon>
        <taxon>Actinomycetota</taxon>
        <taxon>Actinomycetes</taxon>
        <taxon>Streptosporangiales</taxon>
        <taxon>Streptosporangiaceae</taxon>
        <taxon>Planobispora</taxon>
    </lineage>
</organism>
<dbReference type="PANTHER" id="PTHR43447">
    <property type="entry name" value="ALPHA-AMYLASE"/>
    <property type="match status" value="1"/>
</dbReference>
<dbReference type="CDD" id="cd11317">
    <property type="entry name" value="AmyAc_bac_euk_AmyA"/>
    <property type="match status" value="1"/>
</dbReference>
<dbReference type="RefSeq" id="WP_204069670.1">
    <property type="nucleotide sequence ID" value="NZ_BOOJ01000094.1"/>
</dbReference>
<keyword evidence="9 12" id="KW-0119">Carbohydrate metabolism</keyword>
<dbReference type="Proteomes" id="UP000619788">
    <property type="component" value="Unassembled WGS sequence"/>
</dbReference>
<evidence type="ECO:0000256" key="11">
    <source>
        <dbReference type="RuleBase" id="RU003615"/>
    </source>
</evidence>
<evidence type="ECO:0000313" key="16">
    <source>
        <dbReference type="EMBL" id="GIH97680.1"/>
    </source>
</evidence>
<feature type="signal peptide" evidence="14">
    <location>
        <begin position="1"/>
        <end position="20"/>
    </location>
</feature>
<feature type="domain" description="CBM20" evidence="15">
    <location>
        <begin position="564"/>
        <end position="665"/>
    </location>
</feature>
<dbReference type="EC" id="3.2.1.1" evidence="4 12"/>
<dbReference type="SMART" id="SM00642">
    <property type="entry name" value="Aamy"/>
    <property type="match status" value="1"/>
</dbReference>
<dbReference type="InterPro" id="IPR013780">
    <property type="entry name" value="Glyco_hydro_b"/>
</dbReference>
<dbReference type="SUPFAM" id="SSF49452">
    <property type="entry name" value="Starch-binding domain-like"/>
    <property type="match status" value="3"/>
</dbReference>
<dbReference type="Pfam" id="PF00128">
    <property type="entry name" value="Alpha-amylase"/>
    <property type="match status" value="1"/>
</dbReference>
<accession>A0A8J3SQK5</accession>
<evidence type="ECO:0000256" key="13">
    <source>
        <dbReference type="SAM" id="MobiDB-lite"/>
    </source>
</evidence>
<dbReference type="InterPro" id="IPR013784">
    <property type="entry name" value="Carb-bd-like_fold"/>
</dbReference>
<dbReference type="GO" id="GO:0005975">
    <property type="term" value="P:carbohydrate metabolic process"/>
    <property type="evidence" value="ECO:0007669"/>
    <property type="project" value="InterPro"/>
</dbReference>
<keyword evidence="17" id="KW-1185">Reference proteome</keyword>
<dbReference type="InterPro" id="IPR006047">
    <property type="entry name" value="GH13_cat_dom"/>
</dbReference>
<dbReference type="InterPro" id="IPR002044">
    <property type="entry name" value="CBM20"/>
</dbReference>
<gene>
    <name evidence="16" type="ORF">Psi01_83100</name>
</gene>
<dbReference type="SMART" id="SM01065">
    <property type="entry name" value="CBM_2"/>
    <property type="match status" value="3"/>
</dbReference>
<dbReference type="InterPro" id="IPR006048">
    <property type="entry name" value="A-amylase/branching_C"/>
</dbReference>
<dbReference type="EMBL" id="BOOJ01000094">
    <property type="protein sequence ID" value="GIH97680.1"/>
    <property type="molecule type" value="Genomic_DNA"/>
</dbReference>
<dbReference type="Pfam" id="PF02806">
    <property type="entry name" value="Alpha-amylase_C"/>
    <property type="match status" value="1"/>
</dbReference>
<dbReference type="InterPro" id="IPR006046">
    <property type="entry name" value="Alpha_amylase"/>
</dbReference>
<evidence type="ECO:0000256" key="12">
    <source>
        <dbReference type="RuleBase" id="RU361134"/>
    </source>
</evidence>
<evidence type="ECO:0000256" key="5">
    <source>
        <dbReference type="ARBA" id="ARBA00017303"/>
    </source>
</evidence>
<feature type="domain" description="CBM20" evidence="15">
    <location>
        <begin position="665"/>
        <end position="768"/>
    </location>
</feature>
<comment type="cofactor">
    <cofactor evidence="2">
        <name>Ca(2+)</name>
        <dbReference type="ChEBI" id="CHEBI:29108"/>
    </cofactor>
</comment>
<dbReference type="PRINTS" id="PR00110">
    <property type="entry name" value="ALPHAAMYLASE"/>
</dbReference>
<evidence type="ECO:0000256" key="10">
    <source>
        <dbReference type="ARBA" id="ARBA00023295"/>
    </source>
</evidence>
<dbReference type="Gene3D" id="3.20.20.80">
    <property type="entry name" value="Glycosidases"/>
    <property type="match status" value="1"/>
</dbReference>
<evidence type="ECO:0000313" key="17">
    <source>
        <dbReference type="Proteomes" id="UP000619788"/>
    </source>
</evidence>
<name>A0A8J3SQK5_9ACTN</name>
<evidence type="ECO:0000256" key="3">
    <source>
        <dbReference type="ARBA" id="ARBA00008061"/>
    </source>
</evidence>